<name>A0A9X2ESJ1_9GAMM</name>
<proteinExistence type="predicted"/>
<comment type="caution">
    <text evidence="1">The sequence shown here is derived from an EMBL/GenBank/DDBJ whole genome shotgun (WGS) entry which is preliminary data.</text>
</comment>
<dbReference type="RefSeq" id="WP_252473188.1">
    <property type="nucleotide sequence ID" value="NZ_JALBWM010000286.1"/>
</dbReference>
<accession>A0A9X2ESJ1</accession>
<evidence type="ECO:0000313" key="2">
    <source>
        <dbReference type="Proteomes" id="UP001139028"/>
    </source>
</evidence>
<dbReference type="EMBL" id="JALBWM010000286">
    <property type="protein sequence ID" value="MCO1337016.1"/>
    <property type="molecule type" value="Genomic_DNA"/>
</dbReference>
<protein>
    <recommendedName>
        <fullName evidence="3">Peptidase MA superfamily protein</fullName>
    </recommendedName>
</protein>
<reference evidence="1" key="1">
    <citation type="journal article" date="2022" name="Arch. Microbiol.">
        <title>Microbulbifer okhotskensis sp. nov., isolated from a deep bottom sediment of the Okhotsk Sea.</title>
        <authorList>
            <person name="Romanenko L."/>
            <person name="Kurilenko V."/>
            <person name="Otstavnykh N."/>
            <person name="Velansky P."/>
            <person name="Isaeva M."/>
            <person name="Mikhailov V."/>
        </authorList>
    </citation>
    <scope>NUCLEOTIDE SEQUENCE</scope>
    <source>
        <strain evidence="1">OS29</strain>
    </source>
</reference>
<dbReference type="Proteomes" id="UP001139028">
    <property type="component" value="Unassembled WGS sequence"/>
</dbReference>
<organism evidence="1 2">
    <name type="scientific">Microbulbifer okhotskensis</name>
    <dbReference type="NCBI Taxonomy" id="2926617"/>
    <lineage>
        <taxon>Bacteria</taxon>
        <taxon>Pseudomonadati</taxon>
        <taxon>Pseudomonadota</taxon>
        <taxon>Gammaproteobacteria</taxon>
        <taxon>Cellvibrionales</taxon>
        <taxon>Microbulbiferaceae</taxon>
        <taxon>Microbulbifer</taxon>
    </lineage>
</organism>
<dbReference type="AlphaFoldDB" id="A0A9X2ESJ1"/>
<gene>
    <name evidence="1" type="ORF">MO867_22080</name>
</gene>
<evidence type="ECO:0000313" key="1">
    <source>
        <dbReference type="EMBL" id="MCO1337016.1"/>
    </source>
</evidence>
<evidence type="ECO:0008006" key="3">
    <source>
        <dbReference type="Google" id="ProtNLM"/>
    </source>
</evidence>
<keyword evidence="2" id="KW-1185">Reference proteome</keyword>
<sequence>MYKVKLVIAGLFSVLAVVTLVSQRYVMACAAVQFLDYEEVAPDIFISPGIENVSKILEIILEARERVGVTFGPMMSSPRIILTARREEAARLGANSTATTHYIPLGACIVLAPKGQNVDVAAHELVHAEVGYRVGWLTHWLEIPVWFNEGVALIIDQRSSFLVDNINVNQATIETVKQLNTGREFFSGDNVHRNYLASRLAVEAIEHSNVYEKLALIRSGKSFDSVFEIL</sequence>